<feature type="transmembrane region" description="Helical" evidence="3">
    <location>
        <begin position="2575"/>
        <end position="2594"/>
    </location>
</feature>
<dbReference type="PROSITE" id="PS51059">
    <property type="entry name" value="PARP_CATALYTIC"/>
    <property type="match status" value="1"/>
</dbReference>
<dbReference type="InterPro" id="IPR002035">
    <property type="entry name" value="VWF_A"/>
</dbReference>
<accession>A0ABD3WDC4</accession>
<dbReference type="PROSITE" id="PS51468">
    <property type="entry name" value="VIT"/>
    <property type="match status" value="1"/>
</dbReference>
<feature type="domain" description="BRCT" evidence="4">
    <location>
        <begin position="283"/>
        <end position="378"/>
    </location>
</feature>
<evidence type="ECO:0000313" key="9">
    <source>
        <dbReference type="Proteomes" id="UP001634394"/>
    </source>
</evidence>
<evidence type="ECO:0000256" key="1">
    <source>
        <dbReference type="RuleBase" id="RU362114"/>
    </source>
</evidence>
<dbReference type="SMART" id="SM00292">
    <property type="entry name" value="BRCT"/>
    <property type="match status" value="1"/>
</dbReference>
<evidence type="ECO:0000256" key="3">
    <source>
        <dbReference type="SAM" id="Phobius"/>
    </source>
</evidence>
<dbReference type="EMBL" id="JBJQND010000007">
    <property type="protein sequence ID" value="KAL3871218.1"/>
    <property type="molecule type" value="Genomic_DNA"/>
</dbReference>
<dbReference type="Gene3D" id="3.40.50.410">
    <property type="entry name" value="von Willebrand factor, type A domain"/>
    <property type="match status" value="1"/>
</dbReference>
<dbReference type="SMART" id="SM00327">
    <property type="entry name" value="VWA"/>
    <property type="match status" value="1"/>
</dbReference>
<dbReference type="PROSITE" id="PS50172">
    <property type="entry name" value="BRCT"/>
    <property type="match status" value="1"/>
</dbReference>
<organism evidence="8 9">
    <name type="scientific">Sinanodonta woodiana</name>
    <name type="common">Chinese pond mussel</name>
    <name type="synonym">Anodonta woodiana</name>
    <dbReference type="NCBI Taxonomy" id="1069815"/>
    <lineage>
        <taxon>Eukaryota</taxon>
        <taxon>Metazoa</taxon>
        <taxon>Spiralia</taxon>
        <taxon>Lophotrochozoa</taxon>
        <taxon>Mollusca</taxon>
        <taxon>Bivalvia</taxon>
        <taxon>Autobranchia</taxon>
        <taxon>Heteroconchia</taxon>
        <taxon>Palaeoheterodonta</taxon>
        <taxon>Unionida</taxon>
        <taxon>Unionoidea</taxon>
        <taxon>Unionidae</taxon>
        <taxon>Unioninae</taxon>
        <taxon>Sinanodonta</taxon>
    </lineage>
</organism>
<dbReference type="Pfam" id="PF00644">
    <property type="entry name" value="PARP"/>
    <property type="match status" value="1"/>
</dbReference>
<dbReference type="Gene3D" id="3.40.50.10190">
    <property type="entry name" value="BRCT domain"/>
    <property type="match status" value="1"/>
</dbReference>
<dbReference type="PROSITE" id="PS50234">
    <property type="entry name" value="VWFA"/>
    <property type="match status" value="1"/>
</dbReference>
<dbReference type="InterPro" id="IPR036616">
    <property type="entry name" value="Poly(ADP-ribose)pol_reg_dom_sf"/>
</dbReference>
<evidence type="ECO:0000259" key="7">
    <source>
        <dbReference type="PROSITE" id="PS51468"/>
    </source>
</evidence>
<dbReference type="Proteomes" id="UP001634394">
    <property type="component" value="Unassembled WGS sequence"/>
</dbReference>
<keyword evidence="3" id="KW-1133">Transmembrane helix</keyword>
<evidence type="ECO:0000256" key="2">
    <source>
        <dbReference type="SAM" id="MobiDB-lite"/>
    </source>
</evidence>
<dbReference type="InterPro" id="IPR036420">
    <property type="entry name" value="BRCT_dom_sf"/>
</dbReference>
<comment type="caution">
    <text evidence="8">The sequence shown here is derived from an EMBL/GenBank/DDBJ whole genome shotgun (WGS) entry which is preliminary data.</text>
</comment>
<proteinExistence type="predicted"/>
<dbReference type="Pfam" id="PF08487">
    <property type="entry name" value="VIT"/>
    <property type="match status" value="1"/>
</dbReference>
<keyword evidence="3" id="KW-0472">Membrane</keyword>
<dbReference type="InterPro" id="IPR012317">
    <property type="entry name" value="Poly(ADP-ribose)pol_cat_dom"/>
</dbReference>
<feature type="domain" description="PARP catalytic" evidence="6">
    <location>
        <begin position="662"/>
        <end position="867"/>
    </location>
</feature>
<dbReference type="InterPro" id="IPR001357">
    <property type="entry name" value="BRCT_dom"/>
</dbReference>
<keyword evidence="1" id="KW-0328">Glycosyltransferase</keyword>
<reference evidence="8 9" key="1">
    <citation type="submission" date="2024-11" db="EMBL/GenBank/DDBJ databases">
        <title>Chromosome-level genome assembly of the freshwater bivalve Anodonta woodiana.</title>
        <authorList>
            <person name="Chen X."/>
        </authorList>
    </citation>
    <scope>NUCLEOTIDE SEQUENCE [LARGE SCALE GENOMIC DNA]</scope>
    <source>
        <strain evidence="8">MN2024</strain>
        <tissue evidence="8">Gills</tissue>
    </source>
</reference>
<protein>
    <recommendedName>
        <fullName evidence="1">Poly [ADP-ribose] polymerase</fullName>
        <shortName evidence="1">PARP</shortName>
        <ecNumber evidence="1">2.4.2.-</ecNumber>
    </recommendedName>
</protein>
<dbReference type="Gene3D" id="3.90.228.10">
    <property type="match status" value="1"/>
</dbReference>
<dbReference type="SUPFAM" id="SSF56399">
    <property type="entry name" value="ADP-ribosylation"/>
    <property type="match status" value="1"/>
</dbReference>
<dbReference type="EC" id="2.4.2.-" evidence="1"/>
<feature type="domain" description="VIT" evidence="7">
    <location>
        <begin position="910"/>
        <end position="1040"/>
    </location>
</feature>
<keyword evidence="1" id="KW-0520">NAD</keyword>
<dbReference type="Pfam" id="PF13768">
    <property type="entry name" value="VWA_3"/>
    <property type="match status" value="1"/>
</dbReference>
<dbReference type="SUPFAM" id="SSF53300">
    <property type="entry name" value="vWA-like"/>
    <property type="match status" value="1"/>
</dbReference>
<evidence type="ECO:0000259" key="6">
    <source>
        <dbReference type="PROSITE" id="PS51059"/>
    </source>
</evidence>
<sequence length="2674" mass="294185">MDLIDANKKSVTLMKYIGPFTPIDPASDSKHWTNIFVSKGSQNLEKNPMIIGTNTSSDVKISHQKLLSADEDSNNKNSENHGIVIKSNMTDRSRVGLGINGKKTLTNLCTNKTCIDVSASDQLKANLGTAGINKAVKQCTNLSGGLVDVNLPNKSFCSLTAGESSHLSSNIIGMSGIKMAATPHLDHVTSKHGTKFSLAKSQYSITSGLMDVQNLRSELSGTHLGIRKGDSDLQGLALLDPKINIAVGGCVLETTGLDAGGKLNQGKVKVNPESLNKGNTGIPLPAIFANCQFALDLSMNMSFSEKTNLRKAITSHGGIVSFIVTKKTTHIVCSDPEKADTSYKCKMATKYGIPIICVDYVRNCVDKGRLLNTDGYLLMGKTKAEELKLGKISASRQQKQETKQKVKPMFNVKNVKLWTYGEKDCPNFDEENYQIAKYAMFKKLDKSTETTTFCVLELHVVDIKVDGTSEHRFRVFCHHGVLHDIEEGQAGNKEIRFAQTSEEVVAIYVHLYHEQMKPPHSMTLTFDLLSRHVGSQKFKQMMAEIGAECGVISPAVCGLVNYVWEEAVGNLQQNLRGPLTSIKIEQIDKAEGILKQMREAVDEENTVALFELKDKFYKEIPYQQTVSISEINKAWISRTFDLCQLIRDLIAVSEATDWSIRASDEAKYSALRCNIEHLESTSPEFKIIKDYLMQSLDGGMSLKVERIFHVHRLAESSNFRMDLEPRKLLFHSSRVDNFMGILSRGLLMPRVVVDDHGGKRTDPGMLGSGIYFAEAGSTSAGYSSPGKTKGTRLMLINEVALGSCFGTTKHNKSLTEPPEGYQSVHGIKATENCPSDFKVDEYVVYNTNQQRIKYLVEFTLPGDVVIAQDVGSVFQNQQLFAGGMDMDELDDLSLREVDLKDVAGVIDPVTKVKAGLVSSGDAPVDLKQVHISARLLDMVSQVAVIQEYSNNSSSPLEAKYVFPLDEMAVVCGFEAFINGKHIIGEVKEKETAHKEYKKAISEGHGAYLMDQDEETPDVFTISVGNLPPWATVFIKITYVAELQVEDELISFRLPGSVAPWSKDAALQDKTQSDIATVEVKQGKTSLLITVEMPFDIRTIECPTHKINLKKTLTKAVVGLCDEQSLSDGFQLLIGLAEIHVPRMWVERKGVDSDHQACMLSFYPEFEASQNEEADVIFLLDLSNSMKGAALTQAKKVLLLTLTHIPKQWTFNVIVFGTGYRELFPGGVCKTPDNVKKVDKFVQGLKADMGNTEALRPLHSLHLLKRESSLRNVFLITDGHVNNEETTLAEIQCHCQNTRIFTFGISSTANRHLLRALARMGGGAFEFFDPKSKSKWEGKVKSQISKAGHIGLTSISVHWEQYDSDVASPVQAPKNINAIFSGSRQVIYGFVPNCTMATLKAQIDGQEVSTVVSTSDLNITEGKILHRLTARAIIRDWEDGLLSLDRADQEIMKATTKNLIIELSKEYSIVTQFTSFVAIEKRDEDKEVDESELLDMSDLIEREAADNLQSMGYISFSSSSSSSDESEILLKCCSVPENVLYDLACEEWGGGGGGMSLSSAEMEMTLCGEEAFAYASTFDAQELEMKKSLRSSTHSESVKSGEEFYECSAEEWQGGGGGGGGMPFSSAEMLSTLSGSIVDDSATLYSSLEYPRDRSVVQSAKEESTYVEEEFDLFEGEEIILSAQTSAKVVQSAEEEEAYEDIGFGLFEGDDISLSASSSAKDSGPFIEEKKLTPGVQKEVVQQSLKAIFREQPLQSHGGESADQEMFKKKKKKLLVKESRGLLRSVERSADVTVEAGGLTAQCYSEIPVKLSSNEYSGSMQPKMSPQEGEAVFRQSALQSSAMSGGVHPFRKSSTLDFHGNKEIPQAGILFKSMTLVQPEIQPTSLFGSAPSQSHVSIEGHDTSQRQTVFGFGVSSPSISTATLASQQMFPGQAAFELAVPTSSFQFGSQSEKMSQKELEDGFKASSLSWSSKSHPVEESQIHSMSSAPVPQTHLAFRTSSTPADQATFQQSWSVPQGHAAFGSSLFAPSGQVTFQQNQSVLRDRSVFKFEQFKSGVRVPDKPYQPTSLFGSAPSQSHVSMEGRDTSQRQTVFGFGVSSPSISTATLASQQMFPGQAAFGLAVPKPSFHFGSQSSEKMSQKELEEGLKTSSLSWLSKSQPLEESQIHSMSSAPVPQTHLTFGSSSTPADQATFQQSWSVPQGHAAFGSSLFAPSGQGTVQQNQSVPLSHPTFGFASSGPRVSSLSQQSRNQPLFETLSAPFINPPKVENRLLIGSSLGVAQGEKDKFEELQPEPPVLQAPPIPPPPPPHPICIRSMYSSSVREPNLTGMENKMMDSPVLQQKQSHPPPLPKIQRYIHSSLMSDFECHRASPPPPPLLLLPHSAKEMSPLPPPPLANKMSLSIPKQRLKQLDILHSETEERSYQYSIDTLPQVSWRTCTVPAVKSMVKRSKKSEESELTGAFERIQSRSLGRMELEPLSSLDKMEESVWTEEDLLGEAVTTDLGQYGIGVNVECIAVSPMRQLPDNTIECIMKLQKEDGHWEFDADMERILSVDRILCMQILYTSGLKSMGESAVQAISQLVATLIVLFSIYKYLFPSTHMTNLRQVDEQNNTYNKIRTAMSKLGFGHQIDSAMSYCNIMKRQYSMVPATLELGKSWEEIVGKMLGIHCEIYITHF</sequence>
<dbReference type="PANTHER" id="PTHR46530:SF1">
    <property type="entry name" value="PROTEIN MONO-ADP-RIBOSYLTRANSFERASE PARP4"/>
    <property type="match status" value="1"/>
</dbReference>
<feature type="region of interest" description="Disordered" evidence="2">
    <location>
        <begin position="2162"/>
        <end position="2191"/>
    </location>
</feature>
<keyword evidence="1" id="KW-0808">Transferase</keyword>
<evidence type="ECO:0000259" key="4">
    <source>
        <dbReference type="PROSITE" id="PS50172"/>
    </source>
</evidence>
<dbReference type="PANTHER" id="PTHR46530">
    <property type="entry name" value="PROTEIN MONO-ADP-RIBOSYLTRANSFERASE PARP4"/>
    <property type="match status" value="1"/>
</dbReference>
<name>A0ABD3WDC4_SINWO</name>
<dbReference type="SUPFAM" id="SSF52113">
    <property type="entry name" value="BRCT domain"/>
    <property type="match status" value="1"/>
</dbReference>
<keyword evidence="3" id="KW-0812">Transmembrane</keyword>
<gene>
    <name evidence="8" type="ORF">ACJMK2_039226</name>
</gene>
<dbReference type="InterPro" id="IPR013694">
    <property type="entry name" value="VIT"/>
</dbReference>
<dbReference type="InterPro" id="IPR031273">
    <property type="entry name" value="PARP4"/>
</dbReference>
<keyword evidence="9" id="KW-1185">Reference proteome</keyword>
<feature type="domain" description="VWFA" evidence="5">
    <location>
        <begin position="1174"/>
        <end position="1343"/>
    </location>
</feature>
<dbReference type="SUPFAM" id="SSF47587">
    <property type="entry name" value="Domain of poly(ADP-ribose) polymerase"/>
    <property type="match status" value="1"/>
</dbReference>
<dbReference type="CDD" id="cd17726">
    <property type="entry name" value="BRCT_PARP4_like"/>
    <property type="match status" value="1"/>
</dbReference>
<dbReference type="Pfam" id="PF00533">
    <property type="entry name" value="BRCT"/>
    <property type="match status" value="1"/>
</dbReference>
<dbReference type="InterPro" id="IPR058904">
    <property type="entry name" value="PARP4_MVP-ID"/>
</dbReference>
<dbReference type="InterPro" id="IPR036465">
    <property type="entry name" value="vWFA_dom_sf"/>
</dbReference>
<evidence type="ECO:0000259" key="5">
    <source>
        <dbReference type="PROSITE" id="PS50234"/>
    </source>
</evidence>
<dbReference type="SMART" id="SM00609">
    <property type="entry name" value="VIT"/>
    <property type="match status" value="1"/>
</dbReference>
<evidence type="ECO:0000313" key="8">
    <source>
        <dbReference type="EMBL" id="KAL3871218.1"/>
    </source>
</evidence>
<dbReference type="Pfam" id="PF26156">
    <property type="entry name" value="PARP4_MVP-ID"/>
    <property type="match status" value="1"/>
</dbReference>
<dbReference type="GO" id="GO:0003950">
    <property type="term" value="F:NAD+ poly-ADP-ribosyltransferase activity"/>
    <property type="evidence" value="ECO:0007669"/>
    <property type="project" value="UniProtKB-UniRule"/>
</dbReference>